<evidence type="ECO:0008006" key="5">
    <source>
        <dbReference type="Google" id="ProtNLM"/>
    </source>
</evidence>
<keyword evidence="2" id="KW-0812">Transmembrane</keyword>
<accession>A0AA36J8A7</accession>
<proteinExistence type="predicted"/>
<organism evidence="3 4">
    <name type="scientific">Effrenium voratum</name>
    <dbReference type="NCBI Taxonomy" id="2562239"/>
    <lineage>
        <taxon>Eukaryota</taxon>
        <taxon>Sar</taxon>
        <taxon>Alveolata</taxon>
        <taxon>Dinophyceae</taxon>
        <taxon>Suessiales</taxon>
        <taxon>Symbiodiniaceae</taxon>
        <taxon>Effrenium</taxon>
    </lineage>
</organism>
<evidence type="ECO:0000256" key="2">
    <source>
        <dbReference type="SAM" id="Phobius"/>
    </source>
</evidence>
<dbReference type="EMBL" id="CAUJNA010003372">
    <property type="protein sequence ID" value="CAJ1400485.1"/>
    <property type="molecule type" value="Genomic_DNA"/>
</dbReference>
<dbReference type="Proteomes" id="UP001178507">
    <property type="component" value="Unassembled WGS sequence"/>
</dbReference>
<feature type="transmembrane region" description="Helical" evidence="2">
    <location>
        <begin position="616"/>
        <end position="642"/>
    </location>
</feature>
<keyword evidence="2" id="KW-1133">Transmembrane helix</keyword>
<reference evidence="3" key="1">
    <citation type="submission" date="2023-08" db="EMBL/GenBank/DDBJ databases">
        <authorList>
            <person name="Chen Y."/>
            <person name="Shah S."/>
            <person name="Dougan E. K."/>
            <person name="Thang M."/>
            <person name="Chan C."/>
        </authorList>
    </citation>
    <scope>NUCLEOTIDE SEQUENCE</scope>
</reference>
<sequence>MPPRKALLQLARDRLENFYARKDQLEDPKVTDGVTFRLSKEDKSCGGDLVPLTFMEFEVENARPVDVFNVLMAAENQTQWDTAPSEMRLLGNWTKYQARGVVGFFEAKPLSTREIYEWQVASANFTSEEFWVVYSTLENDPLRSAEALRAGSTEMQNCLCAYRITATAKGVHVLNTQQINEHPWPLSARTVANAGWQTSAGFGSHLRSQGQKQALKGWASNETVAPEWMLKDEDDCKLQLPDLSLRDTLLEKAATRLTGAPGDWDNPKRVEKLADGQAMSIWQQSAPCGSSQAPLFRAEFEVKGAGPQEVFHAIAAKLQEARWNPSLRKLNLTGFHRGVRGIHEEFATTKILGLELTPRELFEWQAASHNASLERYLVAVESDEDPQVPSFDQSVVARQCLAAYEVVPGTADGKLATRVRMAQHLNPNAGLVSHFEFLWEKTAIAMLGTWASEVSEEARDLVAERHCGKDSCAMPGFDFELLELLAPPPLQRNESLTMADVLARAPKTLRGRRLGQGATAWQREFARLSLPHALNTTDLATTAHEAMDLFQLLQHNATEEERRPFARRASDAMDLQSQGEALASLQWRVLEAITLEDCNASLPDINGNTGNHAPPLVLLIGIAVAVLALLAGLTSCCCIKFFRMRRNRQARQAASLLLSAASSCAHSERHPAASEASTAASNFRGGIQ</sequence>
<evidence type="ECO:0000313" key="4">
    <source>
        <dbReference type="Proteomes" id="UP001178507"/>
    </source>
</evidence>
<dbReference type="AlphaFoldDB" id="A0AA36J8A7"/>
<name>A0AA36J8A7_9DINO</name>
<protein>
    <recommendedName>
        <fullName evidence="5">START domain-containing protein</fullName>
    </recommendedName>
</protein>
<gene>
    <name evidence="3" type="ORF">EVOR1521_LOCUS23811</name>
</gene>
<comment type="caution">
    <text evidence="3">The sequence shown here is derived from an EMBL/GenBank/DDBJ whole genome shotgun (WGS) entry which is preliminary data.</text>
</comment>
<keyword evidence="4" id="KW-1185">Reference proteome</keyword>
<keyword evidence="2" id="KW-0472">Membrane</keyword>
<feature type="region of interest" description="Disordered" evidence="1">
    <location>
        <begin position="669"/>
        <end position="688"/>
    </location>
</feature>
<evidence type="ECO:0000256" key="1">
    <source>
        <dbReference type="SAM" id="MobiDB-lite"/>
    </source>
</evidence>
<evidence type="ECO:0000313" key="3">
    <source>
        <dbReference type="EMBL" id="CAJ1400485.1"/>
    </source>
</evidence>